<gene>
    <name evidence="1" type="ORF">K469DRAFT_26651</name>
</gene>
<evidence type="ECO:0000313" key="1">
    <source>
        <dbReference type="EMBL" id="KAF2190259.1"/>
    </source>
</evidence>
<dbReference type="AlphaFoldDB" id="A0A6A6EI18"/>
<keyword evidence="2" id="KW-1185">Reference proteome</keyword>
<name>A0A6A6EI18_9PEZI</name>
<protein>
    <submittedName>
        <fullName evidence="1">Uncharacterized protein</fullName>
    </submittedName>
</protein>
<accession>A0A6A6EI18</accession>
<sequence length="158" mass="17847">MLRHILVNNFSVRLFLCHGPKLTMLARYNLQHAKGNLGPNAIYYNGDLLIKATRIRILGRFNTCCVHYSAVRTGYAYELWARSCTRPFFILFFGKKEYPHSFSSRLGFAAAVTYYLDTVATHASSLFLVFASGTVTPRSFRPTPDNTPLAQKSSNPTE</sequence>
<evidence type="ECO:0000313" key="2">
    <source>
        <dbReference type="Proteomes" id="UP000800200"/>
    </source>
</evidence>
<dbReference type="Proteomes" id="UP000800200">
    <property type="component" value="Unassembled WGS sequence"/>
</dbReference>
<proteinExistence type="predicted"/>
<organism evidence="1 2">
    <name type="scientific">Zopfia rhizophila CBS 207.26</name>
    <dbReference type="NCBI Taxonomy" id="1314779"/>
    <lineage>
        <taxon>Eukaryota</taxon>
        <taxon>Fungi</taxon>
        <taxon>Dikarya</taxon>
        <taxon>Ascomycota</taxon>
        <taxon>Pezizomycotina</taxon>
        <taxon>Dothideomycetes</taxon>
        <taxon>Dothideomycetes incertae sedis</taxon>
        <taxon>Zopfiaceae</taxon>
        <taxon>Zopfia</taxon>
    </lineage>
</organism>
<reference evidence="1" key="1">
    <citation type="journal article" date="2020" name="Stud. Mycol.">
        <title>101 Dothideomycetes genomes: a test case for predicting lifestyles and emergence of pathogens.</title>
        <authorList>
            <person name="Haridas S."/>
            <person name="Albert R."/>
            <person name="Binder M."/>
            <person name="Bloem J."/>
            <person name="Labutti K."/>
            <person name="Salamov A."/>
            <person name="Andreopoulos B."/>
            <person name="Baker S."/>
            <person name="Barry K."/>
            <person name="Bills G."/>
            <person name="Bluhm B."/>
            <person name="Cannon C."/>
            <person name="Castanera R."/>
            <person name="Culley D."/>
            <person name="Daum C."/>
            <person name="Ezra D."/>
            <person name="Gonzalez J."/>
            <person name="Henrissat B."/>
            <person name="Kuo A."/>
            <person name="Liang C."/>
            <person name="Lipzen A."/>
            <person name="Lutzoni F."/>
            <person name="Magnuson J."/>
            <person name="Mondo S."/>
            <person name="Nolan M."/>
            <person name="Ohm R."/>
            <person name="Pangilinan J."/>
            <person name="Park H.-J."/>
            <person name="Ramirez L."/>
            <person name="Alfaro M."/>
            <person name="Sun H."/>
            <person name="Tritt A."/>
            <person name="Yoshinaga Y."/>
            <person name="Zwiers L.-H."/>
            <person name="Turgeon B."/>
            <person name="Goodwin S."/>
            <person name="Spatafora J."/>
            <person name="Crous P."/>
            <person name="Grigoriev I."/>
        </authorList>
    </citation>
    <scope>NUCLEOTIDE SEQUENCE</scope>
    <source>
        <strain evidence="1">CBS 207.26</strain>
    </source>
</reference>
<dbReference type="EMBL" id="ML994619">
    <property type="protein sequence ID" value="KAF2190259.1"/>
    <property type="molecule type" value="Genomic_DNA"/>
</dbReference>